<feature type="domain" description="HTH myb-type" evidence="9">
    <location>
        <begin position="142"/>
        <end position="192"/>
    </location>
</feature>
<evidence type="ECO:0000313" key="11">
    <source>
        <dbReference type="Proteomes" id="UP001085076"/>
    </source>
</evidence>
<dbReference type="Pfam" id="PF13921">
    <property type="entry name" value="Myb_DNA-bind_6"/>
    <property type="match status" value="1"/>
</dbReference>
<comment type="caution">
    <text evidence="10">The sequence shown here is derived from an EMBL/GenBank/DDBJ whole genome shotgun (WGS) entry which is preliminary data.</text>
</comment>
<dbReference type="FunFam" id="1.10.10.60:FF:000010">
    <property type="entry name" value="Transcriptional activator Myb isoform A"/>
    <property type="match status" value="1"/>
</dbReference>
<dbReference type="PANTHER" id="PTHR45614">
    <property type="entry name" value="MYB PROTEIN-RELATED"/>
    <property type="match status" value="1"/>
</dbReference>
<proteinExistence type="predicted"/>
<dbReference type="EMBL" id="JAGGNH010000001">
    <property type="protein sequence ID" value="KAJ0989257.1"/>
    <property type="molecule type" value="Genomic_DNA"/>
</dbReference>
<dbReference type="Gene3D" id="1.10.10.60">
    <property type="entry name" value="Homeodomain-like"/>
    <property type="match status" value="3"/>
</dbReference>
<gene>
    <name evidence="10" type="ORF">J5N97_007613</name>
</gene>
<comment type="subcellular location">
    <subcellularLocation>
        <location evidence="1">Nucleus</location>
    </subcellularLocation>
</comment>
<dbReference type="PANTHER" id="PTHR45614:SF266">
    <property type="entry name" value="TRANSCRIPTION FACTOR MYB3R-4"/>
    <property type="match status" value="1"/>
</dbReference>
<dbReference type="GO" id="GO:0000981">
    <property type="term" value="F:DNA-binding transcription factor activity, RNA polymerase II-specific"/>
    <property type="evidence" value="ECO:0007669"/>
    <property type="project" value="TreeGrafter"/>
</dbReference>
<keyword evidence="6" id="KW-0539">Nucleus</keyword>
<feature type="compositionally biased region" description="Basic and acidic residues" evidence="7">
    <location>
        <begin position="661"/>
        <end position="672"/>
    </location>
</feature>
<dbReference type="SMART" id="SM00717">
    <property type="entry name" value="SANT"/>
    <property type="match status" value="3"/>
</dbReference>
<feature type="domain" description="HTH myb-type" evidence="9">
    <location>
        <begin position="86"/>
        <end position="141"/>
    </location>
</feature>
<dbReference type="InterPro" id="IPR050560">
    <property type="entry name" value="MYB_TF"/>
</dbReference>
<dbReference type="GO" id="GO:0005634">
    <property type="term" value="C:nucleus"/>
    <property type="evidence" value="ECO:0007669"/>
    <property type="project" value="UniProtKB-SubCell"/>
</dbReference>
<keyword evidence="4" id="KW-0238">DNA-binding</keyword>
<evidence type="ECO:0000256" key="3">
    <source>
        <dbReference type="ARBA" id="ARBA00023015"/>
    </source>
</evidence>
<feature type="region of interest" description="Disordered" evidence="7">
    <location>
        <begin position="1"/>
        <end position="31"/>
    </location>
</feature>
<evidence type="ECO:0000256" key="5">
    <source>
        <dbReference type="ARBA" id="ARBA00023163"/>
    </source>
</evidence>
<evidence type="ECO:0000259" key="8">
    <source>
        <dbReference type="PROSITE" id="PS50090"/>
    </source>
</evidence>
<keyword evidence="3" id="KW-0805">Transcription regulation</keyword>
<dbReference type="Pfam" id="PF00249">
    <property type="entry name" value="Myb_DNA-binding"/>
    <property type="match status" value="1"/>
</dbReference>
<accession>A0A9D5DGJ7</accession>
<organism evidence="10 11">
    <name type="scientific">Dioscorea zingiberensis</name>
    <dbReference type="NCBI Taxonomy" id="325984"/>
    <lineage>
        <taxon>Eukaryota</taxon>
        <taxon>Viridiplantae</taxon>
        <taxon>Streptophyta</taxon>
        <taxon>Embryophyta</taxon>
        <taxon>Tracheophyta</taxon>
        <taxon>Spermatophyta</taxon>
        <taxon>Magnoliopsida</taxon>
        <taxon>Liliopsida</taxon>
        <taxon>Dioscoreales</taxon>
        <taxon>Dioscoreaceae</taxon>
        <taxon>Dioscorea</taxon>
    </lineage>
</organism>
<keyword evidence="5" id="KW-0804">Transcription</keyword>
<dbReference type="SUPFAM" id="SSF46689">
    <property type="entry name" value="Homeodomain-like"/>
    <property type="match status" value="2"/>
</dbReference>
<keyword evidence="2" id="KW-0677">Repeat</keyword>
<keyword evidence="11" id="KW-1185">Reference proteome</keyword>
<dbReference type="FunFam" id="1.10.10.60:FF:000016">
    <property type="entry name" value="Transcriptional activator Myb isoform A"/>
    <property type="match status" value="1"/>
</dbReference>
<feature type="compositionally biased region" description="Basic and acidic residues" evidence="7">
    <location>
        <begin position="1"/>
        <end position="15"/>
    </location>
</feature>
<evidence type="ECO:0000256" key="2">
    <source>
        <dbReference type="ARBA" id="ARBA00022737"/>
    </source>
</evidence>
<feature type="domain" description="Myb-like" evidence="8">
    <location>
        <begin position="86"/>
        <end position="137"/>
    </location>
</feature>
<sequence>MAAEKGKGVVREEPSKFANGSQSNQPLNKTTTCRRSFSKGEWTAEEDAILCEAVRLYKAENWKKIAECCVGRTEVQCLNRWQMVLDPEIVRGTWSKKEDEKIIELVNKHGARRWLTISQGLLGRNANQCRERWTNHLKPSINRDSWTQEEEITLIIAHRMYGNKWTELTKYFPGRTDYAIKNHWNGSLKKKVDSYQASGLLDPFEGFIHVENPTRCAASSVMSIQNIKERLLKMSADIEVSSDLTRGSSLVRHSQSDGQVTNTELLVKGLRPGEDAARIIPETQIGDAIPRMVVEQNFLGQIGRFDIHCNGPQSKELPNAPSQETVQRPPNMKEIMPCVDFCDGYDVNSANGNGDKYSETCLYHDFSRESPIATSNGPLLDYHPGSVVCPSNFDYGETGSIIDPCSNSLLPFASSGKRGVLHSHNLITPVPPLNICPNDGNRMYRSDDFEIGGILESPDLVSSNFSFITDSTCSLIPPADSFHKISLCAAQGQENKTPKSTNVTTSGFCPPGIIGSFFSSAENPHAMTEKSPDLGALFSEPPSSGDFWQATSMNNSIPYKPWDSPTHDDDLFAIVKSAAKDSTPSVIKKRQRELLSPFQERNDKKYVTDINGGLFCAASTYNEHSLADNLFDENASHECLSCFMEGDGSSGHPIKSSETSAEERENLDNAFSDRKDEIISMDDDKTYAREFKIRNPLEMLEHYENDYSALIKIDSDETKGEPAGVNPEPDVSDLLLFSDDCKGYLTKMQMGIAAETCENQICKSKETRWNQGACCGTYLNPSILLSSIVGEDGQKDCETPAKTVHSSPSLEPSHDTLDKFLSPTYLGLEDMNIFPPTPNF</sequence>
<dbReference type="PROSITE" id="PS51294">
    <property type="entry name" value="HTH_MYB"/>
    <property type="match status" value="3"/>
</dbReference>
<dbReference type="CDD" id="cd00167">
    <property type="entry name" value="SANT"/>
    <property type="match status" value="3"/>
</dbReference>
<name>A0A9D5DGJ7_9LILI</name>
<dbReference type="InterPro" id="IPR001005">
    <property type="entry name" value="SANT/Myb"/>
</dbReference>
<reference evidence="10" key="2">
    <citation type="journal article" date="2022" name="Hortic Res">
        <title>The genome of Dioscorea zingiberensis sheds light on the biosynthesis, origin and evolution of the medicinally important diosgenin saponins.</title>
        <authorList>
            <person name="Li Y."/>
            <person name="Tan C."/>
            <person name="Li Z."/>
            <person name="Guo J."/>
            <person name="Li S."/>
            <person name="Chen X."/>
            <person name="Wang C."/>
            <person name="Dai X."/>
            <person name="Yang H."/>
            <person name="Song W."/>
            <person name="Hou L."/>
            <person name="Xu J."/>
            <person name="Tong Z."/>
            <person name="Xu A."/>
            <person name="Yuan X."/>
            <person name="Wang W."/>
            <person name="Yang Q."/>
            <person name="Chen L."/>
            <person name="Sun Z."/>
            <person name="Wang K."/>
            <person name="Pan B."/>
            <person name="Chen J."/>
            <person name="Bao Y."/>
            <person name="Liu F."/>
            <person name="Qi X."/>
            <person name="Gang D.R."/>
            <person name="Wen J."/>
            <person name="Li J."/>
        </authorList>
    </citation>
    <scope>NUCLEOTIDE SEQUENCE</scope>
    <source>
        <strain evidence="10">Dzin_1.0</strain>
    </source>
</reference>
<evidence type="ECO:0000259" key="9">
    <source>
        <dbReference type="PROSITE" id="PS51294"/>
    </source>
</evidence>
<feature type="domain" description="Myb-like" evidence="8">
    <location>
        <begin position="34"/>
        <end position="85"/>
    </location>
</feature>
<dbReference type="OrthoDB" id="2143914at2759"/>
<evidence type="ECO:0000256" key="4">
    <source>
        <dbReference type="ARBA" id="ARBA00023125"/>
    </source>
</evidence>
<reference evidence="10" key="1">
    <citation type="submission" date="2021-03" db="EMBL/GenBank/DDBJ databases">
        <authorList>
            <person name="Li Z."/>
            <person name="Yang C."/>
        </authorList>
    </citation>
    <scope>NUCLEOTIDE SEQUENCE</scope>
    <source>
        <strain evidence="10">Dzin_1.0</strain>
        <tissue evidence="10">Leaf</tissue>
    </source>
</reference>
<evidence type="ECO:0000256" key="1">
    <source>
        <dbReference type="ARBA" id="ARBA00004123"/>
    </source>
</evidence>
<feature type="region of interest" description="Disordered" evidence="7">
    <location>
        <begin position="647"/>
        <end position="672"/>
    </location>
</feature>
<feature type="domain" description="Myb-like" evidence="8">
    <location>
        <begin position="138"/>
        <end position="188"/>
    </location>
</feature>
<evidence type="ECO:0000256" key="6">
    <source>
        <dbReference type="ARBA" id="ARBA00023242"/>
    </source>
</evidence>
<dbReference type="InterPro" id="IPR017930">
    <property type="entry name" value="Myb_dom"/>
</dbReference>
<feature type="compositionally biased region" description="Polar residues" evidence="7">
    <location>
        <begin position="18"/>
        <end position="31"/>
    </location>
</feature>
<evidence type="ECO:0000313" key="10">
    <source>
        <dbReference type="EMBL" id="KAJ0989257.1"/>
    </source>
</evidence>
<evidence type="ECO:0000256" key="7">
    <source>
        <dbReference type="SAM" id="MobiDB-lite"/>
    </source>
</evidence>
<dbReference type="PROSITE" id="PS50090">
    <property type="entry name" value="MYB_LIKE"/>
    <property type="match status" value="3"/>
</dbReference>
<dbReference type="AlphaFoldDB" id="A0A9D5DGJ7"/>
<dbReference type="InterPro" id="IPR009057">
    <property type="entry name" value="Homeodomain-like_sf"/>
</dbReference>
<dbReference type="Proteomes" id="UP001085076">
    <property type="component" value="Miscellaneous, Linkage group lg01"/>
</dbReference>
<feature type="domain" description="HTH myb-type" evidence="9">
    <location>
        <begin position="34"/>
        <end position="82"/>
    </location>
</feature>
<dbReference type="GO" id="GO:0000978">
    <property type="term" value="F:RNA polymerase II cis-regulatory region sequence-specific DNA binding"/>
    <property type="evidence" value="ECO:0007669"/>
    <property type="project" value="TreeGrafter"/>
</dbReference>
<protein>
    <submittedName>
        <fullName evidence="10">Uncharacterized protein</fullName>
    </submittedName>
</protein>